<dbReference type="AlphaFoldDB" id="A0AAW9NJN6"/>
<organism evidence="1 2">
    <name type="scientific">Peribacillus castrilensis</name>
    <dbReference type="NCBI Taxonomy" id="2897690"/>
    <lineage>
        <taxon>Bacteria</taxon>
        <taxon>Bacillati</taxon>
        <taxon>Bacillota</taxon>
        <taxon>Bacilli</taxon>
        <taxon>Bacillales</taxon>
        <taxon>Bacillaceae</taxon>
        <taxon>Peribacillus</taxon>
    </lineage>
</organism>
<accession>A0AAW9NJN6</accession>
<evidence type="ECO:0000313" key="1">
    <source>
        <dbReference type="EMBL" id="MEC0275507.1"/>
    </source>
</evidence>
<reference evidence="1 2" key="1">
    <citation type="submission" date="2023-03" db="EMBL/GenBank/DDBJ databases">
        <title>Bacillus Genome Sequencing.</title>
        <authorList>
            <person name="Dunlap C."/>
        </authorList>
    </citation>
    <scope>NUCLEOTIDE SEQUENCE [LARGE SCALE GENOMIC DNA]</scope>
    <source>
        <strain evidence="1 2">B-41290</strain>
    </source>
</reference>
<dbReference type="RefSeq" id="WP_197483649.1">
    <property type="nucleotide sequence ID" value="NZ_JARNBH010000025.1"/>
</dbReference>
<comment type="caution">
    <text evidence="1">The sequence shown here is derived from an EMBL/GenBank/DDBJ whole genome shotgun (WGS) entry which is preliminary data.</text>
</comment>
<dbReference type="Gene3D" id="6.20.20.10">
    <property type="match status" value="1"/>
</dbReference>
<evidence type="ECO:0008006" key="3">
    <source>
        <dbReference type="Google" id="ProtNLM"/>
    </source>
</evidence>
<dbReference type="Proteomes" id="UP001307168">
    <property type="component" value="Unassembled WGS sequence"/>
</dbReference>
<gene>
    <name evidence="1" type="ORF">P4706_20925</name>
</gene>
<proteinExistence type="predicted"/>
<protein>
    <recommendedName>
        <fullName evidence="3">Inhibitor of sigma-G Gin</fullName>
    </recommendedName>
</protein>
<name>A0AAW9NJN6_9BACI</name>
<dbReference type="EMBL" id="JARNBH010000025">
    <property type="protein sequence ID" value="MEC0275507.1"/>
    <property type="molecule type" value="Genomic_DNA"/>
</dbReference>
<evidence type="ECO:0000313" key="2">
    <source>
        <dbReference type="Proteomes" id="UP001307168"/>
    </source>
</evidence>
<keyword evidence="2" id="KW-1185">Reference proteome</keyword>
<sequence>MIEKKGVLGMIILQYIGKVFSFMHKDIPETHVKCHVCAGTGAYDIYTDCLTCNAKGLISKVEYNRRLEEGEI</sequence>